<dbReference type="RefSeq" id="WP_127698325.1">
    <property type="nucleotide sequence ID" value="NZ_SACS01000005.1"/>
</dbReference>
<evidence type="ECO:0000256" key="1">
    <source>
        <dbReference type="SAM" id="Phobius"/>
    </source>
</evidence>
<dbReference type="AlphaFoldDB" id="A0A437R0N9"/>
<proteinExistence type="predicted"/>
<organism evidence="2 3">
    <name type="scientific">Rheinheimera riviphila</name>
    <dbReference type="NCBI Taxonomy" id="1834037"/>
    <lineage>
        <taxon>Bacteria</taxon>
        <taxon>Pseudomonadati</taxon>
        <taxon>Pseudomonadota</taxon>
        <taxon>Gammaproteobacteria</taxon>
        <taxon>Chromatiales</taxon>
        <taxon>Chromatiaceae</taxon>
        <taxon>Rheinheimera</taxon>
    </lineage>
</organism>
<dbReference type="EMBL" id="SACS01000005">
    <property type="protein sequence ID" value="RVU40345.1"/>
    <property type="molecule type" value="Genomic_DNA"/>
</dbReference>
<comment type="caution">
    <text evidence="2">The sequence shown here is derived from an EMBL/GenBank/DDBJ whole genome shotgun (WGS) entry which is preliminary data.</text>
</comment>
<dbReference type="OrthoDB" id="6252706at2"/>
<protein>
    <submittedName>
        <fullName evidence="2">Uncharacterized protein</fullName>
    </submittedName>
</protein>
<keyword evidence="1" id="KW-0812">Transmembrane</keyword>
<keyword evidence="1" id="KW-0472">Membrane</keyword>
<evidence type="ECO:0000313" key="3">
    <source>
        <dbReference type="Proteomes" id="UP000283077"/>
    </source>
</evidence>
<keyword evidence="3" id="KW-1185">Reference proteome</keyword>
<gene>
    <name evidence="2" type="ORF">EOE67_07050</name>
</gene>
<evidence type="ECO:0000313" key="2">
    <source>
        <dbReference type="EMBL" id="RVU40345.1"/>
    </source>
</evidence>
<name>A0A437R0N9_9GAMM</name>
<sequence>MIYAKNFIKGLGKLLLVLLAFAISLYLLLWAINLKDEAPSAESVQLQQILQAQVPAPEQDNSFIYYTKHLAQPLNLPDALRTLLQCQPEQCLIELQAAQAALPAQLTQQQGVLNSYQKLLAFPVWQSPVLEVSTEPVALSPLSEMQQLYLLDVWLKTQSGELATAKTRLQQDVSFWRKQLVTSNNPLSKLLVVAGVRRHFMFAEMLKQTLPAEQYQQLMPDLWQQPLTADESSLLLAMAGEWSFANSAIASVVQVSPEEQSLLDRWLTTLLWRPFLKLQAVSNAFARLHLACAEQKSADVSETYPWYSWPYNPIGKILTQVSGTDSCMRQHKALAELEQQRQQLNPGAVVL</sequence>
<reference evidence="2 3" key="1">
    <citation type="submission" date="2019-01" db="EMBL/GenBank/DDBJ databases">
        <authorList>
            <person name="Chen W.-M."/>
        </authorList>
    </citation>
    <scope>NUCLEOTIDE SEQUENCE [LARGE SCALE GENOMIC DNA]</scope>
    <source>
        <strain evidence="2 3">KYPC3</strain>
    </source>
</reference>
<accession>A0A437R0N9</accession>
<feature type="transmembrane region" description="Helical" evidence="1">
    <location>
        <begin position="12"/>
        <end position="32"/>
    </location>
</feature>
<dbReference type="Proteomes" id="UP000283077">
    <property type="component" value="Unassembled WGS sequence"/>
</dbReference>
<keyword evidence="1" id="KW-1133">Transmembrane helix</keyword>